<dbReference type="Gene3D" id="3.20.20.30">
    <property type="entry name" value="Luciferase-like domain"/>
    <property type="match status" value="1"/>
</dbReference>
<dbReference type="InterPro" id="IPR016215">
    <property type="entry name" value="NTA_MOA"/>
</dbReference>
<name>A0A6I2L5G0_9BURK</name>
<feature type="binding site" evidence="6">
    <location>
        <position position="160"/>
    </location>
    <ligand>
        <name>FMN</name>
        <dbReference type="ChEBI" id="CHEBI:58210"/>
    </ligand>
</feature>
<dbReference type="InterPro" id="IPR011251">
    <property type="entry name" value="Luciferase-like_dom"/>
</dbReference>
<dbReference type="PIRSF" id="PIRSF000337">
    <property type="entry name" value="NTA_MOA"/>
    <property type="match status" value="1"/>
</dbReference>
<dbReference type="RefSeq" id="WP_154379850.1">
    <property type="nucleotide sequence ID" value="NZ_WKJK01000011.1"/>
</dbReference>
<gene>
    <name evidence="8" type="ORF">GJ699_20830</name>
</gene>
<dbReference type="NCBIfam" id="TIGR03860">
    <property type="entry name" value="FMN_nitrolo"/>
    <property type="match status" value="1"/>
</dbReference>
<dbReference type="InterPro" id="IPR036661">
    <property type="entry name" value="Luciferase-like_sf"/>
</dbReference>
<evidence type="ECO:0000256" key="3">
    <source>
        <dbReference type="ARBA" id="ARBA00023002"/>
    </source>
</evidence>
<evidence type="ECO:0000313" key="8">
    <source>
        <dbReference type="EMBL" id="MRW92447.1"/>
    </source>
</evidence>
<feature type="binding site" evidence="6">
    <location>
        <position position="230"/>
    </location>
    <ligand>
        <name>FMN</name>
        <dbReference type="ChEBI" id="CHEBI:58210"/>
    </ligand>
</feature>
<evidence type="ECO:0000256" key="6">
    <source>
        <dbReference type="PIRSR" id="PIRSR000337-1"/>
    </source>
</evidence>
<dbReference type="GO" id="GO:0004497">
    <property type="term" value="F:monooxygenase activity"/>
    <property type="evidence" value="ECO:0007669"/>
    <property type="project" value="UniProtKB-KW"/>
</dbReference>
<proteinExistence type="inferred from homology"/>
<dbReference type="PANTHER" id="PTHR30011:SF16">
    <property type="entry name" value="C2H2 FINGER DOMAIN TRANSCRIPTION FACTOR (EUROFUNG)-RELATED"/>
    <property type="match status" value="1"/>
</dbReference>
<protein>
    <submittedName>
        <fullName evidence="8">NtaA/DmoA family FMN-dependent monooxygenase</fullName>
        <ecNumber evidence="8">1.14.-.-</ecNumber>
    </submittedName>
</protein>
<evidence type="ECO:0000256" key="4">
    <source>
        <dbReference type="ARBA" id="ARBA00023033"/>
    </source>
</evidence>
<dbReference type="PANTHER" id="PTHR30011">
    <property type="entry name" value="ALKANESULFONATE MONOOXYGENASE-RELATED"/>
    <property type="match status" value="1"/>
</dbReference>
<evidence type="ECO:0000313" key="9">
    <source>
        <dbReference type="Proteomes" id="UP000433309"/>
    </source>
</evidence>
<organism evidence="8 9">
    <name type="scientific">Duganella guangzhouensis</name>
    <dbReference type="NCBI Taxonomy" id="2666084"/>
    <lineage>
        <taxon>Bacteria</taxon>
        <taxon>Pseudomonadati</taxon>
        <taxon>Pseudomonadota</taxon>
        <taxon>Betaproteobacteria</taxon>
        <taxon>Burkholderiales</taxon>
        <taxon>Oxalobacteraceae</taxon>
        <taxon>Telluria group</taxon>
        <taxon>Duganella</taxon>
    </lineage>
</organism>
<feature type="binding site" evidence="6">
    <location>
        <position position="231"/>
    </location>
    <ligand>
        <name>FMN</name>
        <dbReference type="ChEBI" id="CHEBI:58210"/>
    </ligand>
</feature>
<feature type="domain" description="Luciferase-like" evidence="7">
    <location>
        <begin position="39"/>
        <end position="392"/>
    </location>
</feature>
<evidence type="ECO:0000259" key="7">
    <source>
        <dbReference type="Pfam" id="PF00296"/>
    </source>
</evidence>
<comment type="caution">
    <text evidence="8">The sequence shown here is derived from an EMBL/GenBank/DDBJ whole genome shotgun (WGS) entry which is preliminary data.</text>
</comment>
<dbReference type="AlphaFoldDB" id="A0A6I2L5G0"/>
<dbReference type="CDD" id="cd01095">
    <property type="entry name" value="Nitrilotriacetate_monoxgenase"/>
    <property type="match status" value="1"/>
</dbReference>
<dbReference type="EMBL" id="WKJK01000011">
    <property type="protein sequence ID" value="MRW92447.1"/>
    <property type="molecule type" value="Genomic_DNA"/>
</dbReference>
<keyword evidence="3 8" id="KW-0560">Oxidoreductase</keyword>
<keyword evidence="1 6" id="KW-0285">Flavoprotein</keyword>
<dbReference type="GO" id="GO:0016705">
    <property type="term" value="F:oxidoreductase activity, acting on paired donors, with incorporation or reduction of molecular oxygen"/>
    <property type="evidence" value="ECO:0007669"/>
    <property type="project" value="InterPro"/>
</dbReference>
<feature type="binding site" evidence="6">
    <location>
        <position position="156"/>
    </location>
    <ligand>
        <name>FMN</name>
        <dbReference type="ChEBI" id="CHEBI:58210"/>
    </ligand>
</feature>
<evidence type="ECO:0000256" key="2">
    <source>
        <dbReference type="ARBA" id="ARBA00022643"/>
    </source>
</evidence>
<dbReference type="InterPro" id="IPR051260">
    <property type="entry name" value="Diverse_substr_monoxygenases"/>
</dbReference>
<dbReference type="EC" id="1.14.-.-" evidence="8"/>
<evidence type="ECO:0000256" key="1">
    <source>
        <dbReference type="ARBA" id="ARBA00022630"/>
    </source>
</evidence>
<keyword evidence="2 6" id="KW-0288">FMN</keyword>
<reference evidence="8 9" key="1">
    <citation type="submission" date="2019-11" db="EMBL/GenBank/DDBJ databases">
        <title>Novel species isolated from a subtropical stream in China.</title>
        <authorList>
            <person name="Lu H."/>
        </authorList>
    </citation>
    <scope>NUCLEOTIDE SEQUENCE [LARGE SCALE GENOMIC DNA]</scope>
    <source>
        <strain evidence="8 9">FT80W</strain>
    </source>
</reference>
<evidence type="ECO:0000256" key="5">
    <source>
        <dbReference type="ARBA" id="ARBA00033748"/>
    </source>
</evidence>
<dbReference type="SUPFAM" id="SSF51679">
    <property type="entry name" value="Bacterial luciferase-like"/>
    <property type="match status" value="1"/>
</dbReference>
<dbReference type="Proteomes" id="UP000433309">
    <property type="component" value="Unassembled WGS sequence"/>
</dbReference>
<keyword evidence="9" id="KW-1185">Reference proteome</keyword>
<feature type="binding site" evidence="6">
    <location>
        <position position="106"/>
    </location>
    <ligand>
        <name>FMN</name>
        <dbReference type="ChEBI" id="CHEBI:58210"/>
    </ligand>
</feature>
<accession>A0A6I2L5G0</accession>
<feature type="binding site" evidence="6">
    <location>
        <position position="64"/>
    </location>
    <ligand>
        <name>FMN</name>
        <dbReference type="ChEBI" id="CHEBI:58210"/>
    </ligand>
</feature>
<sequence length="448" mass="50102">MWRIIIATEKRQLRLGAFLQGVGHHLAAWRHPDVDPRNTLRFDFYQQLARTAERGKFDAIFFADSLGVPDGPPELLARGLLPSYLEPLTNLAAIAGVTERIGLIATVSTSYLPPFHLARKFASLDQLSNGRTGWNLVTSGTDWEARNFNLDTQTPHAERYRHAREYVDVVKGLWDGWSDDALLFDQQAGLMFDPAKLYRLNHKGERYTVRGPLVAERPVQGYPVIVQAGSSGDGQALAAATAEVVFTAQQTLEEGRRFYAGLKEQLIPHGRSADSLKIMPGVLPVIGRSAQEAQDKYEQLQGLIDPVLGIGLLNAFLGNIDLSKYPLDGPVPELPVTEGWQSRQKLFVDLARRENLSLRQLYQRVAGARGHRIVIGTAEHVADQLEEWFVNGAADGFNILPPTLPHGLDDFVNLVVPELQRRGLFRTEYIGRTLREHLGLQRPRNQFE</sequence>
<keyword evidence="4 8" id="KW-0503">Monooxygenase</keyword>
<comment type="similarity">
    <text evidence="5">Belongs to the NtaA/SnaA/DszA monooxygenase family.</text>
</comment>
<dbReference type="Pfam" id="PF00296">
    <property type="entry name" value="Bac_luciferase"/>
    <property type="match status" value="1"/>
</dbReference>